<dbReference type="PANTHER" id="PTHR18460">
    <property type="entry name" value="TEL2 INTERACTING PROTEIN 1 TTI1 FAMILY MEMBER"/>
    <property type="match status" value="1"/>
</dbReference>
<dbReference type="Pfam" id="PF24181">
    <property type="entry name" value="TPR_TTI1_C"/>
    <property type="match status" value="1"/>
</dbReference>
<accession>A0A8S4EXU2</accession>
<dbReference type="GO" id="GO:0005737">
    <property type="term" value="C:cytoplasm"/>
    <property type="evidence" value="ECO:0007669"/>
    <property type="project" value="TreeGrafter"/>
</dbReference>
<dbReference type="PANTHER" id="PTHR18460:SF3">
    <property type="entry name" value="TELO2-INTERACTING PROTEIN 1 HOMOLOG"/>
    <property type="match status" value="1"/>
</dbReference>
<dbReference type="InterPro" id="IPR057567">
    <property type="entry name" value="TPR_TTI1_C"/>
</dbReference>
<dbReference type="Gene3D" id="1.25.10.10">
    <property type="entry name" value="Leucine-rich Repeat Variant"/>
    <property type="match status" value="2"/>
</dbReference>
<reference evidence="3" key="1">
    <citation type="submission" date="2020-11" db="EMBL/GenBank/DDBJ databases">
        <authorList>
            <person name="Whiteford S."/>
        </authorList>
    </citation>
    <scope>NUCLEOTIDE SEQUENCE</scope>
</reference>
<evidence type="ECO:0000259" key="2">
    <source>
        <dbReference type="Pfam" id="PF24181"/>
    </source>
</evidence>
<evidence type="ECO:0000313" key="4">
    <source>
        <dbReference type="Proteomes" id="UP000653454"/>
    </source>
</evidence>
<dbReference type="Proteomes" id="UP000653454">
    <property type="component" value="Unassembled WGS sequence"/>
</dbReference>
<feature type="domain" description="TTI1 N-terminal TPR" evidence="1">
    <location>
        <begin position="9"/>
        <end position="329"/>
    </location>
</feature>
<evidence type="ECO:0000313" key="3">
    <source>
        <dbReference type="EMBL" id="CAG9120921.1"/>
    </source>
</evidence>
<organism evidence="3 4">
    <name type="scientific">Plutella xylostella</name>
    <name type="common">Diamondback moth</name>
    <name type="synonym">Plutella maculipennis</name>
    <dbReference type="NCBI Taxonomy" id="51655"/>
    <lineage>
        <taxon>Eukaryota</taxon>
        <taxon>Metazoa</taxon>
        <taxon>Ecdysozoa</taxon>
        <taxon>Arthropoda</taxon>
        <taxon>Hexapoda</taxon>
        <taxon>Insecta</taxon>
        <taxon>Pterygota</taxon>
        <taxon>Neoptera</taxon>
        <taxon>Endopterygota</taxon>
        <taxon>Lepidoptera</taxon>
        <taxon>Glossata</taxon>
        <taxon>Ditrysia</taxon>
        <taxon>Yponomeutoidea</taxon>
        <taxon>Plutellidae</taxon>
        <taxon>Plutella</taxon>
    </lineage>
</organism>
<comment type="caution">
    <text evidence="3">The sequence shown here is derived from an EMBL/GenBank/DDBJ whole genome shotgun (WGS) entry which is preliminary data.</text>
</comment>
<dbReference type="InterPro" id="IPR052587">
    <property type="entry name" value="TELO2-interacting_protein_1"/>
</dbReference>
<dbReference type="Pfam" id="PF21547">
    <property type="entry name" value="TTI1"/>
    <property type="match status" value="2"/>
</dbReference>
<dbReference type="InterPro" id="IPR016024">
    <property type="entry name" value="ARM-type_fold"/>
</dbReference>
<dbReference type="InterPro" id="IPR049362">
    <property type="entry name" value="TTI1_rpt"/>
</dbReference>
<feature type="domain" description="TTI1 C-terminal TPR" evidence="2">
    <location>
        <begin position="856"/>
        <end position="1130"/>
    </location>
</feature>
<dbReference type="SUPFAM" id="SSF48371">
    <property type="entry name" value="ARM repeat"/>
    <property type="match status" value="1"/>
</dbReference>
<keyword evidence="4" id="KW-1185">Reference proteome</keyword>
<dbReference type="InterPro" id="IPR057566">
    <property type="entry name" value="TPR_TTI1_N"/>
</dbReference>
<dbReference type="Pfam" id="PF24176">
    <property type="entry name" value="TPR_TTI1_2nd"/>
    <property type="match status" value="1"/>
</dbReference>
<proteinExistence type="predicted"/>
<dbReference type="EMBL" id="CAJHNJ030000024">
    <property type="protein sequence ID" value="CAG9120921.1"/>
    <property type="molecule type" value="Genomic_DNA"/>
</dbReference>
<name>A0A8S4EXU2_PLUXY</name>
<dbReference type="AlphaFoldDB" id="A0A8S4EXU2"/>
<sequence length="1179" mass="132305">MNPNLKQAFARIKPLCDSLLISPNPEIINMVNSCVMELKSDTLQEMQLYILFPVASHLKSKELKTKHEVQRQLVDTMNIVLEKVSVHLPDVFVKYHTCLLNLVFDKGNPGMVAKVSEELLLSVMKCMTTLMMRANGSTRLTIFKSHVPLLAQTIYIAAHIAKLEKLRSLRLAAIGCLTAYTATHPTLCSGPGAAALRTAAADMAGGILPGVVAALQEVSVDADNPGHALVVAALNAMHNIVCMVVNDKISGQKDNVSIEDFNHILTVKDAEKKDVAKRPAMKTPEWYSRVGIKLELVTRTLVPLQSHSHFAVRMELAVYCSKLLLECSQVAFKLQLVTRSLVPLQSHSHFAVRMELAVYCSKLLLECSQTMAPSIPHVLDVLIALAKDEYPEISRFCSDGLQAYFCNISHEAKLKTLDIVAENFISILQSLPRILNNVDTPRKLATLNLIHGYLQLLGSSSRLSSVLGLHRAVHALTRSLVQAAARAPPAAPPPAPPGIPIAISTIDSDKLSGSPWRKLKHIDDAQCETRLIEICRLIGNSECADIIVDELLDLVPDSLDERIESVYLCNWIGSAPHVDTRLTKRIIDKYIEPHIWYLPLDMLSEAPPLTDETYDVSIYNPRAWEKDSVPGLYEGTIEMRYTDIGYSMPRTRPKDPNYCTSLAEAQNNTVLTCMLTEGLGILAKRLMADFQPYLLKTLCLILERVGSKYWLVQLAGARALGAVTAARAHGSVTELVQENADYFTHQVTALLDDRFNCSKYWLVQLAGARALGAVTAARAHGSVTELVQENADYFTHQVTVRLKKAWNTQSALQILTVVMEYSDASILNCLHGIISDVLVQSCDKYHENDLHAYLHVFLTFVTRTQAWFPPDPDVNNDVKKNTVDVTKDLLEYVENLEESERLLNEEEGKSGEELYKEDLKAKEEEDVLNYDDTVTEEKKPLPQHITLTLTILKRCLNFIPSRKRDEKLMALQILNHGLLILQGYESEMLPLVHLVWSPMVVRFEESDAIVLRATFELLVTMAKVSKDFIRSRTVKEVLPKLYKLLRKSAQDSHLKDVGSYYRQSQAYRLQVIILTALPRLVKDLRLEDGDLEECMSCVELYLSNKQPKPLQNHAVTFFKEMLLYDHGATWHHLRILCKNQHVLQIPHIKDFKLNAITGSPYKATDKTYANNIKSIFELV</sequence>
<evidence type="ECO:0000259" key="1">
    <source>
        <dbReference type="Pfam" id="PF24173"/>
    </source>
</evidence>
<gene>
    <name evidence="3" type="ORF">PLXY2_LOCUS7274</name>
</gene>
<feature type="domain" description="TTI1 N-terminal TPR" evidence="1">
    <location>
        <begin position="331"/>
        <end position="389"/>
    </location>
</feature>
<protein>
    <submittedName>
        <fullName evidence="3">(diamondback moth) hypothetical protein</fullName>
    </submittedName>
</protein>
<dbReference type="Pfam" id="PF24173">
    <property type="entry name" value="TPR_TTI1_N"/>
    <property type="match status" value="2"/>
</dbReference>
<dbReference type="InterPro" id="IPR011989">
    <property type="entry name" value="ARM-like"/>
</dbReference>